<name>W4M389_9BACT</name>
<comment type="caution">
    <text evidence="1">The sequence shown here is derived from an EMBL/GenBank/DDBJ whole genome shotgun (WGS) entry which is preliminary data.</text>
</comment>
<sequence>MRTTLTRDDDVIDKAKAVAAKRCTSFRAVINEALRIGLAEAEKPAISQRYRTEPHAMGLRPG</sequence>
<dbReference type="EMBL" id="AZHX01001167">
    <property type="protein sequence ID" value="ETX04648.1"/>
    <property type="molecule type" value="Genomic_DNA"/>
</dbReference>
<proteinExistence type="predicted"/>
<evidence type="ECO:0000313" key="2">
    <source>
        <dbReference type="Proteomes" id="UP000019140"/>
    </source>
</evidence>
<protein>
    <recommendedName>
        <fullName evidence="3">Antitoxin</fullName>
    </recommendedName>
</protein>
<accession>W4M389</accession>
<evidence type="ECO:0000313" key="1">
    <source>
        <dbReference type="EMBL" id="ETX04648.1"/>
    </source>
</evidence>
<keyword evidence="2" id="KW-1185">Reference proteome</keyword>
<evidence type="ECO:0008006" key="3">
    <source>
        <dbReference type="Google" id="ProtNLM"/>
    </source>
</evidence>
<reference evidence="1 2" key="1">
    <citation type="journal article" date="2014" name="Nature">
        <title>An environmental bacterial taxon with a large and distinct metabolic repertoire.</title>
        <authorList>
            <person name="Wilson M.C."/>
            <person name="Mori T."/>
            <person name="Ruckert C."/>
            <person name="Uria A.R."/>
            <person name="Helf M.J."/>
            <person name="Takada K."/>
            <person name="Gernert C."/>
            <person name="Steffens U.A."/>
            <person name="Heycke N."/>
            <person name="Schmitt S."/>
            <person name="Rinke C."/>
            <person name="Helfrich E.J."/>
            <person name="Brachmann A.O."/>
            <person name="Gurgui C."/>
            <person name="Wakimoto T."/>
            <person name="Kracht M."/>
            <person name="Crusemann M."/>
            <person name="Hentschel U."/>
            <person name="Abe I."/>
            <person name="Matsunaga S."/>
            <person name="Kalinowski J."/>
            <person name="Takeyama H."/>
            <person name="Piel J."/>
        </authorList>
    </citation>
    <scope>NUCLEOTIDE SEQUENCE [LARGE SCALE GENOMIC DNA]</scope>
    <source>
        <strain evidence="2">TSY2</strain>
    </source>
</reference>
<dbReference type="AlphaFoldDB" id="W4M389"/>
<organism evidence="1 2">
    <name type="scientific">Candidatus Entotheonella gemina</name>
    <dbReference type="NCBI Taxonomy" id="1429439"/>
    <lineage>
        <taxon>Bacteria</taxon>
        <taxon>Pseudomonadati</taxon>
        <taxon>Nitrospinota/Tectimicrobiota group</taxon>
        <taxon>Candidatus Tectimicrobiota</taxon>
        <taxon>Candidatus Entotheonellia</taxon>
        <taxon>Candidatus Entotheonellales</taxon>
        <taxon>Candidatus Entotheonellaceae</taxon>
        <taxon>Candidatus Entotheonella</taxon>
    </lineage>
</organism>
<dbReference type="HOGENOM" id="CLU_186850_0_0_7"/>
<gene>
    <name evidence="1" type="ORF">ETSY2_27615</name>
</gene>
<dbReference type="Proteomes" id="UP000019140">
    <property type="component" value="Unassembled WGS sequence"/>
</dbReference>